<organism evidence="1 2">
    <name type="scientific">Trifolium medium</name>
    <dbReference type="NCBI Taxonomy" id="97028"/>
    <lineage>
        <taxon>Eukaryota</taxon>
        <taxon>Viridiplantae</taxon>
        <taxon>Streptophyta</taxon>
        <taxon>Embryophyta</taxon>
        <taxon>Tracheophyta</taxon>
        <taxon>Spermatophyta</taxon>
        <taxon>Magnoliopsida</taxon>
        <taxon>eudicotyledons</taxon>
        <taxon>Gunneridae</taxon>
        <taxon>Pentapetalae</taxon>
        <taxon>rosids</taxon>
        <taxon>fabids</taxon>
        <taxon>Fabales</taxon>
        <taxon>Fabaceae</taxon>
        <taxon>Papilionoideae</taxon>
        <taxon>50 kb inversion clade</taxon>
        <taxon>NPAAA clade</taxon>
        <taxon>Hologalegina</taxon>
        <taxon>IRL clade</taxon>
        <taxon>Trifolieae</taxon>
        <taxon>Trifolium</taxon>
    </lineage>
</organism>
<reference evidence="1 2" key="1">
    <citation type="journal article" date="2018" name="Front. Plant Sci.">
        <title>Red Clover (Trifolium pratense) and Zigzag Clover (T. medium) - A Picture of Genomic Similarities and Differences.</title>
        <authorList>
            <person name="Dluhosova J."/>
            <person name="Istvanek J."/>
            <person name="Nedelnik J."/>
            <person name="Repkova J."/>
        </authorList>
    </citation>
    <scope>NUCLEOTIDE SEQUENCE [LARGE SCALE GENOMIC DNA]</scope>
    <source>
        <strain evidence="2">cv. 10/8</strain>
        <tissue evidence="1">Leaf</tissue>
    </source>
</reference>
<dbReference type="EMBL" id="LXQA010636140">
    <property type="protein sequence ID" value="MCI63384.1"/>
    <property type="molecule type" value="Genomic_DNA"/>
</dbReference>
<comment type="caution">
    <text evidence="1">The sequence shown here is derived from an EMBL/GenBank/DDBJ whole genome shotgun (WGS) entry which is preliminary data.</text>
</comment>
<proteinExistence type="predicted"/>
<keyword evidence="2" id="KW-1185">Reference proteome</keyword>
<dbReference type="Proteomes" id="UP000265520">
    <property type="component" value="Unassembled WGS sequence"/>
</dbReference>
<sequence>MEEILRARDQKSERWRRLAMAKGGCLQKTLTRMDIP</sequence>
<name>A0A392TRS1_9FABA</name>
<accession>A0A392TRS1</accession>
<evidence type="ECO:0000313" key="1">
    <source>
        <dbReference type="EMBL" id="MCI63384.1"/>
    </source>
</evidence>
<feature type="non-terminal residue" evidence="1">
    <location>
        <position position="36"/>
    </location>
</feature>
<protein>
    <submittedName>
        <fullName evidence="1">Uncharacterized protein</fullName>
    </submittedName>
</protein>
<dbReference type="AlphaFoldDB" id="A0A392TRS1"/>
<evidence type="ECO:0000313" key="2">
    <source>
        <dbReference type="Proteomes" id="UP000265520"/>
    </source>
</evidence>